<keyword evidence="2" id="KW-1185">Reference proteome</keyword>
<proteinExistence type="predicted"/>
<accession>A0ACC6U8R4</accession>
<evidence type="ECO:0000313" key="1">
    <source>
        <dbReference type="EMBL" id="MEX3935870.1"/>
    </source>
</evidence>
<dbReference type="Proteomes" id="UP001558850">
    <property type="component" value="Unassembled WGS sequence"/>
</dbReference>
<gene>
    <name evidence="1" type="ORF">AB4Y32_29450</name>
</gene>
<reference evidence="1" key="1">
    <citation type="submission" date="2024-07" db="EMBL/GenBank/DDBJ databases">
        <title>A survey of Mimosa microsymbionts across Brazilian biomes reveals a high diversity of Paraburkholderia nodulating endemic species, but also that Cupriavidus is common as a symbiont of widespread species.</title>
        <authorList>
            <person name="Rouws L."/>
            <person name="Barauna A."/>
            <person name="Beukes C."/>
            <person name="Rouws J.R.C."/>
            <person name="De Faria S.M."/>
            <person name="Gross E."/>
            <person name="Bueno Dos Reis Junior F."/>
            <person name="Simon M.F."/>
            <person name="Maluk M."/>
            <person name="Odee D.W."/>
            <person name="Kenicer G."/>
            <person name="Young J.P.W."/>
            <person name="Reis V.M."/>
            <person name="Zilli J."/>
            <person name="James E.K."/>
        </authorList>
    </citation>
    <scope>NUCLEOTIDE SEQUENCE</scope>
    <source>
        <strain evidence="1">EG181B</strain>
    </source>
</reference>
<dbReference type="EMBL" id="JBFRCH010000024">
    <property type="protein sequence ID" value="MEX3935870.1"/>
    <property type="molecule type" value="Genomic_DNA"/>
</dbReference>
<comment type="caution">
    <text evidence="1">The sequence shown here is derived from an EMBL/GenBank/DDBJ whole genome shotgun (WGS) entry which is preliminary data.</text>
</comment>
<sequence>MIASTVYQAKTKESPRSRPSDHHIGQSTVTSATAISRAVEVARSPGMPLPLQVERDAAVRFGRSFSQVRIHADDRAAGAAASLKAAAFTLGNDIVFGSNRYAPASLAGELLLQHELKHVAQQRFARPAEMPELDSPGSSHEREARKILDPCVESLPLQRIQCAPDDAQYSIGGPFADSVGKRIFGDTAWPFIKAVLEGFVGGLQADVKSGRADAAKSHLAMLLVPTNAIAFHGGYLVGFVLGLVSPITDLVKGIIGAVKLGWSALEWAAKWSPPGVAASPDRQRKIAVLMDKFRDLEVQFNQSLIDFIADPKGTIQKVAGFLDSLMQLALDKARDLGAKAAHAIFDFLEKDFFSMGRGIGEVIGALVAQVLLLVFSDAIGNLVSKGASFLGKAAEFVAGKAVEVFEWIKGMASEVVSLLRNAVKGALKIFEGLANKAIEAFDALAALFAESEALEAGGEKIAAGVGRGVQGPAPNIMESRKVSSIRTSPATVSDLKPPKIHPSNLEKGASQGTKVSPLAKDAAALQYRNNLVKRFPKLQEAELGPIKRNLAEPGLFEESIYTGSGERSWIAKMRDGTPIQLDDIDQAGVVVDTKMRGLRSGLEIPPEQEPDVVTKLGGAAKGRTFAVFPEKEQAKLLKQLRFAQENGLTGVRWETNDLELFRDIARYRSTMLSAKEQKMFNVVLVER</sequence>
<name>A0ACC6U8R4_9BURK</name>
<protein>
    <submittedName>
        <fullName evidence="1">DUF4157 domain-containing protein</fullName>
    </submittedName>
</protein>
<organism evidence="1 2">
    <name type="scientific">Paraburkholderia phymatum</name>
    <dbReference type="NCBI Taxonomy" id="148447"/>
    <lineage>
        <taxon>Bacteria</taxon>
        <taxon>Pseudomonadati</taxon>
        <taxon>Pseudomonadota</taxon>
        <taxon>Betaproteobacteria</taxon>
        <taxon>Burkholderiales</taxon>
        <taxon>Burkholderiaceae</taxon>
        <taxon>Paraburkholderia</taxon>
    </lineage>
</organism>
<evidence type="ECO:0000313" key="2">
    <source>
        <dbReference type="Proteomes" id="UP001558850"/>
    </source>
</evidence>